<sequence>MIMNYYRHMDRSQVQFDFLVNRPEEGAYEKEIRELGGRIYRMGPMYPLQFAKYKKDFRNFLRQHPEYRIIHSHLEERSYFPLRIAREEGVPIRIAHAHNEYTGFDTKTLFRDYFRFRLRPYPTHRFTCSDNAARWLYGERTVRNGDVQIVTNAIDGDVYAYSADIRARIRAQLMLSDDTLLIGNVGRLAPQKNQMFLLEVLHEVLSRGVNAKLVVVGEGNLHDELTREAKKLGLADSLILAGSVPNVSDYLQAMDVFAFPSLYEGLGMALIEAQAVGLPAIAADTVPVAANISNTVQYLPLDDSTAWAEIIADIPIGLRDDINKDLLISHNYEIKNEAKKLQNFYLNSIKSIS</sequence>
<dbReference type="SUPFAM" id="SSF53756">
    <property type="entry name" value="UDP-Glycosyltransferase/glycogen phosphorylase"/>
    <property type="match status" value="1"/>
</dbReference>
<accession>A0A4Q5B8F1</accession>
<comment type="caution">
    <text evidence="5">The sequence shown here is derived from an EMBL/GenBank/DDBJ whole genome shotgun (WGS) entry which is preliminary data.</text>
</comment>
<dbReference type="Proteomes" id="UP000293268">
    <property type="component" value="Unassembled WGS sequence"/>
</dbReference>
<evidence type="ECO:0000313" key="6">
    <source>
        <dbReference type="Proteomes" id="UP000293268"/>
    </source>
</evidence>
<organism evidence="5 6">
    <name type="scientific">Bifidobacterium pseudolongum subsp. globosum</name>
    <dbReference type="NCBI Taxonomy" id="1690"/>
    <lineage>
        <taxon>Bacteria</taxon>
        <taxon>Bacillati</taxon>
        <taxon>Actinomycetota</taxon>
        <taxon>Actinomycetes</taxon>
        <taxon>Bifidobacteriales</taxon>
        <taxon>Bifidobacteriaceae</taxon>
        <taxon>Bifidobacterium</taxon>
    </lineage>
</organism>
<evidence type="ECO:0000256" key="2">
    <source>
        <dbReference type="ARBA" id="ARBA00022679"/>
    </source>
</evidence>
<dbReference type="EMBL" id="SBKU01000009">
    <property type="protein sequence ID" value="RYQ67438.1"/>
    <property type="molecule type" value="Genomic_DNA"/>
</dbReference>
<evidence type="ECO:0000259" key="4">
    <source>
        <dbReference type="Pfam" id="PF13439"/>
    </source>
</evidence>
<dbReference type="Pfam" id="PF00534">
    <property type="entry name" value="Glycos_transf_1"/>
    <property type="match status" value="1"/>
</dbReference>
<name>A0A4Q5B8F1_9BIFI</name>
<dbReference type="PANTHER" id="PTHR45947">
    <property type="entry name" value="SULFOQUINOVOSYL TRANSFERASE SQD2"/>
    <property type="match status" value="1"/>
</dbReference>
<dbReference type="AlphaFoldDB" id="A0A4Q5B8F1"/>
<reference evidence="5 6" key="1">
    <citation type="submission" date="2019-01" db="EMBL/GenBank/DDBJ databases">
        <title>Unveiling genomic diversity among members of the Bifidobacterium pseudolongum species, a widely distributed gut commensal of the animal kingdom.</title>
        <authorList>
            <person name="Lugli G.A."/>
            <person name="Duranti S."/>
            <person name="Albert K."/>
            <person name="Mancabelli L."/>
            <person name="Napoli S."/>
            <person name="Viappiani A."/>
            <person name="Anzalone R."/>
            <person name="Longhi G."/>
            <person name="Milani C."/>
            <person name="Turroni F."/>
            <person name="Alessandri G."/>
            <person name="Sela D.A."/>
            <person name="Van Sinderen D."/>
            <person name="Ventura M."/>
        </authorList>
    </citation>
    <scope>NUCLEOTIDE SEQUENCE [LARGE SCALE GENOMIC DNA]</scope>
    <source>
        <strain evidence="5 6">2072B</strain>
    </source>
</reference>
<protein>
    <submittedName>
        <fullName evidence="5">Glycosyl transferases group 1,glycosyl transferase group 1</fullName>
    </submittedName>
</protein>
<feature type="domain" description="Glycosyltransferase subfamily 4-like N-terminal" evidence="4">
    <location>
        <begin position="3"/>
        <end position="155"/>
    </location>
</feature>
<gene>
    <name evidence="5" type="ORF">PG2072B_1471</name>
</gene>
<keyword evidence="2 5" id="KW-0808">Transferase</keyword>
<dbReference type="InterPro" id="IPR050194">
    <property type="entry name" value="Glycosyltransferase_grp1"/>
</dbReference>
<dbReference type="Pfam" id="PF13439">
    <property type="entry name" value="Glyco_transf_4"/>
    <property type="match status" value="1"/>
</dbReference>
<dbReference type="GO" id="GO:1901137">
    <property type="term" value="P:carbohydrate derivative biosynthetic process"/>
    <property type="evidence" value="ECO:0007669"/>
    <property type="project" value="UniProtKB-ARBA"/>
</dbReference>
<dbReference type="InterPro" id="IPR001296">
    <property type="entry name" value="Glyco_trans_1"/>
</dbReference>
<keyword evidence="1" id="KW-0328">Glycosyltransferase</keyword>
<evidence type="ECO:0000259" key="3">
    <source>
        <dbReference type="Pfam" id="PF00534"/>
    </source>
</evidence>
<dbReference type="GO" id="GO:0016757">
    <property type="term" value="F:glycosyltransferase activity"/>
    <property type="evidence" value="ECO:0007669"/>
    <property type="project" value="UniProtKB-KW"/>
</dbReference>
<dbReference type="PANTHER" id="PTHR45947:SF3">
    <property type="entry name" value="SULFOQUINOVOSYL TRANSFERASE SQD2"/>
    <property type="match status" value="1"/>
</dbReference>
<evidence type="ECO:0000313" key="5">
    <source>
        <dbReference type="EMBL" id="RYQ67438.1"/>
    </source>
</evidence>
<dbReference type="Gene3D" id="3.40.50.2000">
    <property type="entry name" value="Glycogen Phosphorylase B"/>
    <property type="match status" value="2"/>
</dbReference>
<evidence type="ECO:0000256" key="1">
    <source>
        <dbReference type="ARBA" id="ARBA00022676"/>
    </source>
</evidence>
<feature type="domain" description="Glycosyl transferase family 1" evidence="3">
    <location>
        <begin position="167"/>
        <end position="292"/>
    </location>
</feature>
<proteinExistence type="predicted"/>
<dbReference type="InterPro" id="IPR028098">
    <property type="entry name" value="Glyco_trans_4-like_N"/>
</dbReference>